<feature type="non-terminal residue" evidence="1">
    <location>
        <position position="1"/>
    </location>
</feature>
<keyword evidence="2" id="KW-1185">Reference proteome</keyword>
<accession>A0A812X2W2</accession>
<proteinExistence type="predicted"/>
<comment type="caution">
    <text evidence="1">The sequence shown here is derived from an EMBL/GenBank/DDBJ whole genome shotgun (WGS) entry which is preliminary data.</text>
</comment>
<feature type="non-terminal residue" evidence="1">
    <location>
        <position position="123"/>
    </location>
</feature>
<dbReference type="Proteomes" id="UP000601435">
    <property type="component" value="Unassembled WGS sequence"/>
</dbReference>
<evidence type="ECO:0000313" key="2">
    <source>
        <dbReference type="Proteomes" id="UP000601435"/>
    </source>
</evidence>
<sequence>DAKEVIFWQNHVALKPDVSMCLWRYLKQRVSDAGDFPFNLVFKNATRMATYAGLSSRFAAAVLFPHDVGMISFDDLYAVALPIFMPEPELIATIAYAQLASTRNYPWYLLREQHAQLHYAPGC</sequence>
<dbReference type="AlphaFoldDB" id="A0A812X2W2"/>
<dbReference type="EMBL" id="CAJNJA010035714">
    <property type="protein sequence ID" value="CAE7710180.1"/>
    <property type="molecule type" value="Genomic_DNA"/>
</dbReference>
<dbReference type="OrthoDB" id="420811at2759"/>
<protein>
    <submittedName>
        <fullName evidence="1">Uncharacterized protein</fullName>
    </submittedName>
</protein>
<reference evidence="1" key="1">
    <citation type="submission" date="2021-02" db="EMBL/GenBank/DDBJ databases">
        <authorList>
            <person name="Dougan E. K."/>
            <person name="Rhodes N."/>
            <person name="Thang M."/>
            <person name="Chan C."/>
        </authorList>
    </citation>
    <scope>NUCLEOTIDE SEQUENCE</scope>
</reference>
<organism evidence="1 2">
    <name type="scientific">Symbiodinium necroappetens</name>
    <dbReference type="NCBI Taxonomy" id="1628268"/>
    <lineage>
        <taxon>Eukaryota</taxon>
        <taxon>Sar</taxon>
        <taxon>Alveolata</taxon>
        <taxon>Dinophyceae</taxon>
        <taxon>Suessiales</taxon>
        <taxon>Symbiodiniaceae</taxon>
        <taxon>Symbiodinium</taxon>
    </lineage>
</organism>
<gene>
    <name evidence="1" type="ORF">SNEC2469_LOCUS20499</name>
</gene>
<evidence type="ECO:0000313" key="1">
    <source>
        <dbReference type="EMBL" id="CAE7710180.1"/>
    </source>
</evidence>
<name>A0A812X2W2_9DINO</name>